<name>A0A6J7X1L5_9CAUD</name>
<organism evidence="1">
    <name type="scientific">uncultured Caudovirales phage</name>
    <dbReference type="NCBI Taxonomy" id="2100421"/>
    <lineage>
        <taxon>Viruses</taxon>
        <taxon>Duplodnaviria</taxon>
        <taxon>Heunggongvirae</taxon>
        <taxon>Uroviricota</taxon>
        <taxon>Caudoviricetes</taxon>
        <taxon>Peduoviridae</taxon>
        <taxon>Maltschvirus</taxon>
        <taxon>Maltschvirus maltsch</taxon>
    </lineage>
</organism>
<accession>A0A6J7X1L5</accession>
<dbReference type="Gene3D" id="3.30.1330.70">
    <property type="entry name" value="Holliday junction resolvase RusA"/>
    <property type="match status" value="1"/>
</dbReference>
<evidence type="ECO:0000313" key="1">
    <source>
        <dbReference type="EMBL" id="CAB5222998.1"/>
    </source>
</evidence>
<dbReference type="GO" id="GO:0006281">
    <property type="term" value="P:DNA repair"/>
    <property type="evidence" value="ECO:0007669"/>
    <property type="project" value="InterPro"/>
</dbReference>
<dbReference type="EMBL" id="LR798306">
    <property type="protein sequence ID" value="CAB5222998.1"/>
    <property type="molecule type" value="Genomic_DNA"/>
</dbReference>
<sequence>MTFQLIFSVEGNPVGKQRPRFTKMGRTYTPKKTADYEAEIADKAMVAMGPCTPLETPVAVYVYINHAIPASYSKKRKDACLNRFERPKKPDLDNVAKAYLDAMNGIVYKDDVQVVSLHVTKRYDTIASVHVCVREELE</sequence>
<protein>
    <submittedName>
        <fullName evidence="1">Rus Holliday junction resolvase</fullName>
    </submittedName>
</protein>
<dbReference type="InterPro" id="IPR008822">
    <property type="entry name" value="Endonuclease_RusA-like"/>
</dbReference>
<reference evidence="1" key="1">
    <citation type="submission" date="2020-05" db="EMBL/GenBank/DDBJ databases">
        <authorList>
            <person name="Chiriac C."/>
            <person name="Salcher M."/>
            <person name="Ghai R."/>
            <person name="Kavagutti S V."/>
        </authorList>
    </citation>
    <scope>NUCLEOTIDE SEQUENCE</scope>
</reference>
<dbReference type="GO" id="GO:0000287">
    <property type="term" value="F:magnesium ion binding"/>
    <property type="evidence" value="ECO:0007669"/>
    <property type="project" value="InterPro"/>
</dbReference>
<dbReference type="SUPFAM" id="SSF103084">
    <property type="entry name" value="Holliday junction resolvase RusA"/>
    <property type="match status" value="1"/>
</dbReference>
<proteinExistence type="predicted"/>
<dbReference type="InterPro" id="IPR036614">
    <property type="entry name" value="RusA-like_sf"/>
</dbReference>
<gene>
    <name evidence="1" type="ORF">UFOVP378_43</name>
</gene>
<dbReference type="Pfam" id="PF05866">
    <property type="entry name" value="RusA"/>
    <property type="match status" value="1"/>
</dbReference>
<dbReference type="GO" id="GO:0006310">
    <property type="term" value="P:DNA recombination"/>
    <property type="evidence" value="ECO:0007669"/>
    <property type="project" value="InterPro"/>
</dbReference>